<dbReference type="CDD" id="cd24079">
    <property type="entry name" value="ASKHA_NBD_PG1100-like"/>
    <property type="match status" value="1"/>
</dbReference>
<reference evidence="1 2" key="1">
    <citation type="submission" date="2016-01" db="EMBL/GenBank/DDBJ databases">
        <authorList>
            <person name="McClelland M."/>
            <person name="Jain A."/>
            <person name="Saraogi P."/>
            <person name="Mendelson R."/>
            <person name="Westerman R."/>
            <person name="SanMiguel P."/>
            <person name="Csonka L."/>
        </authorList>
    </citation>
    <scope>NUCLEOTIDE SEQUENCE [LARGE SCALE GENOMIC DNA]</scope>
    <source>
        <strain evidence="1 2">R-53146</strain>
    </source>
</reference>
<dbReference type="EMBL" id="FCOR01000002">
    <property type="protein sequence ID" value="CVK15673.1"/>
    <property type="molecule type" value="Genomic_DNA"/>
</dbReference>
<evidence type="ECO:0000313" key="2">
    <source>
        <dbReference type="Proteomes" id="UP000182761"/>
    </source>
</evidence>
<keyword evidence="2" id="KW-1185">Reference proteome</keyword>
<dbReference type="RefSeq" id="WP_055424896.1">
    <property type="nucleotide sequence ID" value="NZ_FCOR01000002.1"/>
</dbReference>
<dbReference type="OrthoDB" id="871343at2"/>
<dbReference type="PANTHER" id="PTHR43190:SF3">
    <property type="entry name" value="N-ACETYL-D-GLUCOSAMINE KINASE"/>
    <property type="match status" value="1"/>
</dbReference>
<name>A0A0X3AN65_9FLAO</name>
<dbReference type="Gene3D" id="1.10.720.160">
    <property type="match status" value="1"/>
</dbReference>
<evidence type="ECO:0000313" key="1">
    <source>
        <dbReference type="EMBL" id="CVK15673.1"/>
    </source>
</evidence>
<organism evidence="1 2">
    <name type="scientific">Apibacter mensalis</name>
    <dbReference type="NCBI Taxonomy" id="1586267"/>
    <lineage>
        <taxon>Bacteria</taxon>
        <taxon>Pseudomonadati</taxon>
        <taxon>Bacteroidota</taxon>
        <taxon>Flavobacteriia</taxon>
        <taxon>Flavobacteriales</taxon>
        <taxon>Weeksellaceae</taxon>
        <taxon>Apibacter</taxon>
    </lineage>
</organism>
<proteinExistence type="predicted"/>
<dbReference type="SUPFAM" id="SSF53067">
    <property type="entry name" value="Actin-like ATPase domain"/>
    <property type="match status" value="2"/>
</dbReference>
<dbReference type="PANTHER" id="PTHR43190">
    <property type="entry name" value="N-ACETYL-D-GLUCOSAMINE KINASE"/>
    <property type="match status" value="1"/>
</dbReference>
<dbReference type="InterPro" id="IPR052519">
    <property type="entry name" value="Euk-type_GlcNAc_Kinase"/>
</dbReference>
<dbReference type="InterPro" id="IPR043129">
    <property type="entry name" value="ATPase_NBD"/>
</dbReference>
<evidence type="ECO:0008006" key="3">
    <source>
        <dbReference type="Google" id="ProtNLM"/>
    </source>
</evidence>
<sequence>MILLADSGATKADWIAIDTKGNRIFSTQTKGLSPEAINKEEMIKRLDERFDIYQNKPAVKKIFFYGAGCGTDNMKDIVKNALTESFPNAEEIVVEEDTYGAVYATTPPGTQAIVCILGTGSNCSYYDGELLHQKVLSLGYFLMDDCSGNKLGADLIRAYNFKTLPHELSVKLSQEYNMDIDFIKDNLYKKPNPNAYLATFAKFIIQNKDHEFIRQIIDKQIQTFIDFYIKQYDNCTEIPINFNGSIGFYLKDELERKLSENGMKMGVAIRRPIDGLIDYICTHRLT</sequence>
<dbReference type="Gene3D" id="3.30.420.40">
    <property type="match status" value="2"/>
</dbReference>
<dbReference type="Proteomes" id="UP000182761">
    <property type="component" value="Unassembled WGS sequence"/>
</dbReference>
<dbReference type="AlphaFoldDB" id="A0A0X3AN65"/>
<dbReference type="STRING" id="1586267.GCA_001418685_00504"/>
<gene>
    <name evidence="1" type="ORF">Ga0061079_102224</name>
</gene>
<protein>
    <recommendedName>
        <fullName evidence="3">BadF-type ATPase</fullName>
    </recommendedName>
</protein>
<accession>A0A0X3AN65</accession>